<dbReference type="Proteomes" id="UP001454036">
    <property type="component" value="Unassembled WGS sequence"/>
</dbReference>
<evidence type="ECO:0000313" key="1">
    <source>
        <dbReference type="EMBL" id="GAA0155558.1"/>
    </source>
</evidence>
<protein>
    <submittedName>
        <fullName evidence="1">Uncharacterized protein</fullName>
    </submittedName>
</protein>
<reference evidence="1 2" key="1">
    <citation type="submission" date="2024-01" db="EMBL/GenBank/DDBJ databases">
        <title>The complete chloroplast genome sequence of Lithospermum erythrorhizon: insights into the phylogenetic relationship among Boraginaceae species and the maternal lineages of purple gromwells.</title>
        <authorList>
            <person name="Okada T."/>
            <person name="Watanabe K."/>
        </authorList>
    </citation>
    <scope>NUCLEOTIDE SEQUENCE [LARGE SCALE GENOMIC DNA]</scope>
</reference>
<name>A0AAV3PWB8_LITER</name>
<keyword evidence="2" id="KW-1185">Reference proteome</keyword>
<dbReference type="AlphaFoldDB" id="A0AAV3PWB8"/>
<comment type="caution">
    <text evidence="1">The sequence shown here is derived from an EMBL/GenBank/DDBJ whole genome shotgun (WGS) entry which is preliminary data.</text>
</comment>
<proteinExistence type="predicted"/>
<evidence type="ECO:0000313" key="2">
    <source>
        <dbReference type="Proteomes" id="UP001454036"/>
    </source>
</evidence>
<dbReference type="EMBL" id="BAABME010002649">
    <property type="protein sequence ID" value="GAA0155558.1"/>
    <property type="molecule type" value="Genomic_DNA"/>
</dbReference>
<organism evidence="1 2">
    <name type="scientific">Lithospermum erythrorhizon</name>
    <name type="common">Purple gromwell</name>
    <name type="synonym">Lithospermum officinale var. erythrorhizon</name>
    <dbReference type="NCBI Taxonomy" id="34254"/>
    <lineage>
        <taxon>Eukaryota</taxon>
        <taxon>Viridiplantae</taxon>
        <taxon>Streptophyta</taxon>
        <taxon>Embryophyta</taxon>
        <taxon>Tracheophyta</taxon>
        <taxon>Spermatophyta</taxon>
        <taxon>Magnoliopsida</taxon>
        <taxon>eudicotyledons</taxon>
        <taxon>Gunneridae</taxon>
        <taxon>Pentapetalae</taxon>
        <taxon>asterids</taxon>
        <taxon>lamiids</taxon>
        <taxon>Boraginales</taxon>
        <taxon>Boraginaceae</taxon>
        <taxon>Boraginoideae</taxon>
        <taxon>Lithospermeae</taxon>
        <taxon>Lithospermum</taxon>
    </lineage>
</organism>
<accession>A0AAV3PWB8</accession>
<gene>
    <name evidence="1" type="ORF">LIER_13260</name>
</gene>
<sequence length="90" mass="9945">MIKELFSPVGGPFHLFPFGHCSSHIVRSGVGPLGRDLTRVSMGLVLEGIVDAGFGETMVDFGCLGSRLCPEFYLYWDLPKNFFSSTEIEK</sequence>